<evidence type="ECO:0000256" key="6">
    <source>
        <dbReference type="ARBA" id="ARBA00022989"/>
    </source>
</evidence>
<comment type="similarity">
    <text evidence="2">Belongs to the sphingosine N-acyltransferase family.</text>
</comment>
<evidence type="ECO:0000313" key="14">
    <source>
        <dbReference type="Proteomes" id="UP001182556"/>
    </source>
</evidence>
<evidence type="ECO:0000313" key="13">
    <source>
        <dbReference type="EMBL" id="KAK1927019.1"/>
    </source>
</evidence>
<evidence type="ECO:0000256" key="1">
    <source>
        <dbReference type="ARBA" id="ARBA00004477"/>
    </source>
</evidence>
<evidence type="ECO:0000259" key="12">
    <source>
        <dbReference type="PROSITE" id="PS50922"/>
    </source>
</evidence>
<feature type="compositionally biased region" description="Polar residues" evidence="10">
    <location>
        <begin position="21"/>
        <end position="47"/>
    </location>
</feature>
<dbReference type="GO" id="GO:0050291">
    <property type="term" value="F:sphingosine N-acyltransferase activity"/>
    <property type="evidence" value="ECO:0007669"/>
    <property type="project" value="InterPro"/>
</dbReference>
<feature type="transmembrane region" description="Helical" evidence="11">
    <location>
        <begin position="258"/>
        <end position="287"/>
    </location>
</feature>
<protein>
    <submittedName>
        <fullName evidence="13">Ceramide synthase component</fullName>
    </submittedName>
</protein>
<feature type="transmembrane region" description="Helical" evidence="11">
    <location>
        <begin position="183"/>
        <end position="208"/>
    </location>
</feature>
<feature type="region of interest" description="Disordered" evidence="10">
    <location>
        <begin position="1"/>
        <end position="62"/>
    </location>
</feature>
<organism evidence="13 14">
    <name type="scientific">Papiliotrema laurentii</name>
    <name type="common">Cryptococcus laurentii</name>
    <dbReference type="NCBI Taxonomy" id="5418"/>
    <lineage>
        <taxon>Eukaryota</taxon>
        <taxon>Fungi</taxon>
        <taxon>Dikarya</taxon>
        <taxon>Basidiomycota</taxon>
        <taxon>Agaricomycotina</taxon>
        <taxon>Tremellomycetes</taxon>
        <taxon>Tremellales</taxon>
        <taxon>Rhynchogastremaceae</taxon>
        <taxon>Papiliotrema</taxon>
    </lineage>
</organism>
<dbReference type="Proteomes" id="UP001182556">
    <property type="component" value="Unassembled WGS sequence"/>
</dbReference>
<dbReference type="InterPro" id="IPR016439">
    <property type="entry name" value="Lag1/Lac1-like"/>
</dbReference>
<evidence type="ECO:0000256" key="8">
    <source>
        <dbReference type="ARBA" id="ARBA00023180"/>
    </source>
</evidence>
<comment type="caution">
    <text evidence="13">The sequence shown here is derived from an EMBL/GenBank/DDBJ whole genome shotgun (WGS) entry which is preliminary data.</text>
</comment>
<dbReference type="AlphaFoldDB" id="A0AAD9FVJ9"/>
<gene>
    <name evidence="13" type="ORF">DB88DRAFT_476404</name>
</gene>
<keyword evidence="7 9" id="KW-0472">Membrane</keyword>
<feature type="domain" description="TLC" evidence="12">
    <location>
        <begin position="174"/>
        <end position="393"/>
    </location>
</feature>
<dbReference type="InterPro" id="IPR006634">
    <property type="entry name" value="TLC-dom"/>
</dbReference>
<feature type="compositionally biased region" description="Basic and acidic residues" evidence="10">
    <location>
        <begin position="411"/>
        <end position="424"/>
    </location>
</feature>
<dbReference type="PANTHER" id="PTHR12560:SF11">
    <property type="entry name" value="CERAMIDE SYNTHASE LAC1-RELATED"/>
    <property type="match status" value="1"/>
</dbReference>
<evidence type="ECO:0000256" key="10">
    <source>
        <dbReference type="SAM" id="MobiDB-lite"/>
    </source>
</evidence>
<name>A0AAD9FVJ9_PAPLA</name>
<dbReference type="PROSITE" id="PS50922">
    <property type="entry name" value="TLC"/>
    <property type="match status" value="1"/>
</dbReference>
<keyword evidence="3" id="KW-0808">Transferase</keyword>
<keyword evidence="5" id="KW-0256">Endoplasmic reticulum</keyword>
<dbReference type="PANTHER" id="PTHR12560">
    <property type="entry name" value="LONGEVITY ASSURANCE FACTOR 1 LAG1"/>
    <property type="match status" value="1"/>
</dbReference>
<sequence>MSRPGQRRRASSVTDALRQVPLNQQAASGSLTPVTPASASNVSTGGNTEVKPLPAGPPRVRRSELPEQYESKGFWGDLKTGRWMLVPSSAFKLMIAFPILYAVIEQARKAGYVNDNPIKYLLFLQGELPNGLYTKVWSDLAFVCHHIIFWSFVRQVVTLHVLRPLAHSLGIRGGKVMRFLEQGYAIFYFTMTSTVGLNVMSKLPIWWYKTSEFWIGYPHREIPFQLKLYYLLQASYWLQQTILLAGKIEKPRKDFKELVAHHIVTLWLIGWSYNIHLTYIGVAVFLTMDISDIFLSLAKCVNYVSEYWSQFFFAFFVAVWTYFRHYLNIRILWSVYTEFDLIPASERAVFKPWQDRWMVWWMKWQIFAPIFLLQLINLFWYFLIWRILIRALFSDKLADERSDDEDEEPSIEAKVKALKGSKAE</sequence>
<evidence type="ECO:0000256" key="2">
    <source>
        <dbReference type="ARBA" id="ARBA00009808"/>
    </source>
</evidence>
<dbReference type="EMBL" id="JAODAN010000001">
    <property type="protein sequence ID" value="KAK1927019.1"/>
    <property type="molecule type" value="Genomic_DNA"/>
</dbReference>
<evidence type="ECO:0000256" key="3">
    <source>
        <dbReference type="ARBA" id="ARBA00022679"/>
    </source>
</evidence>
<accession>A0AAD9FVJ9</accession>
<reference evidence="13" key="1">
    <citation type="submission" date="2023-02" db="EMBL/GenBank/DDBJ databases">
        <title>Identification and recombinant expression of a fungal hydrolase from Papiliotrema laurentii that hydrolyzes apple cutin and clears colloidal polyester polyurethane.</title>
        <authorList>
            <consortium name="DOE Joint Genome Institute"/>
            <person name="Roman V.A."/>
            <person name="Bojanowski C."/>
            <person name="Crable B.R."/>
            <person name="Wagner D.N."/>
            <person name="Hung C.S."/>
            <person name="Nadeau L.J."/>
            <person name="Schratz L."/>
            <person name="Haridas S."/>
            <person name="Pangilinan J."/>
            <person name="Lipzen A."/>
            <person name="Na H."/>
            <person name="Yan M."/>
            <person name="Ng V."/>
            <person name="Grigoriev I.V."/>
            <person name="Spatafora J.W."/>
            <person name="Barlow D."/>
            <person name="Biffinger J."/>
            <person name="Kelley-Loughnane N."/>
            <person name="Varaljay V.A."/>
            <person name="Crookes-Goodson W.J."/>
        </authorList>
    </citation>
    <scope>NUCLEOTIDE SEQUENCE</scope>
    <source>
        <strain evidence="13">5307AH</strain>
    </source>
</reference>
<dbReference type="Pfam" id="PF03798">
    <property type="entry name" value="TRAM_LAG1_CLN8"/>
    <property type="match status" value="1"/>
</dbReference>
<dbReference type="GO" id="GO:0046513">
    <property type="term" value="P:ceramide biosynthetic process"/>
    <property type="evidence" value="ECO:0007669"/>
    <property type="project" value="InterPro"/>
</dbReference>
<keyword evidence="8" id="KW-0325">Glycoprotein</keyword>
<keyword evidence="14" id="KW-1185">Reference proteome</keyword>
<comment type="subcellular location">
    <subcellularLocation>
        <location evidence="1">Endoplasmic reticulum membrane</location>
        <topology evidence="1">Multi-pass membrane protein</topology>
    </subcellularLocation>
</comment>
<feature type="region of interest" description="Disordered" evidence="10">
    <location>
        <begin position="399"/>
        <end position="424"/>
    </location>
</feature>
<proteinExistence type="inferred from homology"/>
<feature type="compositionally biased region" description="Basic residues" evidence="10">
    <location>
        <begin position="1"/>
        <end position="10"/>
    </location>
</feature>
<dbReference type="GO" id="GO:0005789">
    <property type="term" value="C:endoplasmic reticulum membrane"/>
    <property type="evidence" value="ECO:0007669"/>
    <property type="project" value="UniProtKB-SubCell"/>
</dbReference>
<evidence type="ECO:0000256" key="4">
    <source>
        <dbReference type="ARBA" id="ARBA00022692"/>
    </source>
</evidence>
<dbReference type="SMART" id="SM00724">
    <property type="entry name" value="TLC"/>
    <property type="match status" value="1"/>
</dbReference>
<evidence type="ECO:0000256" key="7">
    <source>
        <dbReference type="ARBA" id="ARBA00023136"/>
    </source>
</evidence>
<keyword evidence="4 9" id="KW-0812">Transmembrane</keyword>
<keyword evidence="6 11" id="KW-1133">Transmembrane helix</keyword>
<feature type="transmembrane region" description="Helical" evidence="11">
    <location>
        <begin position="307"/>
        <end position="323"/>
    </location>
</feature>
<feature type="compositionally biased region" description="Acidic residues" evidence="10">
    <location>
        <begin position="401"/>
        <end position="410"/>
    </location>
</feature>
<feature type="transmembrane region" description="Helical" evidence="11">
    <location>
        <begin position="366"/>
        <end position="388"/>
    </location>
</feature>
<evidence type="ECO:0000256" key="9">
    <source>
        <dbReference type="PROSITE-ProRule" id="PRU00205"/>
    </source>
</evidence>
<evidence type="ECO:0000256" key="11">
    <source>
        <dbReference type="SAM" id="Phobius"/>
    </source>
</evidence>
<evidence type="ECO:0000256" key="5">
    <source>
        <dbReference type="ARBA" id="ARBA00022824"/>
    </source>
</evidence>